<keyword evidence="2" id="KW-1185">Reference proteome</keyword>
<dbReference type="InterPro" id="IPR021739">
    <property type="entry name" value="SaV-like"/>
</dbReference>
<name>A0A7X2P7B7_9FIRM</name>
<proteinExistence type="predicted"/>
<sequence>MEEIKPDDIISHPSHYCEGRKYEPKDVIADWDLDFFLGSAIKYISRAGRKPGNSKEQDLRKAIQYLEFEIEKEKPDGCSDR</sequence>
<protein>
    <submittedName>
        <fullName evidence="1">DUF3310 domain-containing protein</fullName>
    </submittedName>
</protein>
<dbReference type="Proteomes" id="UP000466864">
    <property type="component" value="Unassembled WGS sequence"/>
</dbReference>
<evidence type="ECO:0000313" key="2">
    <source>
        <dbReference type="Proteomes" id="UP000466864"/>
    </source>
</evidence>
<organism evidence="1 2">
    <name type="scientific">Bilifractor porci</name>
    <dbReference type="NCBI Taxonomy" id="2606636"/>
    <lineage>
        <taxon>Bacteria</taxon>
        <taxon>Bacillati</taxon>
        <taxon>Bacillota</taxon>
        <taxon>Clostridia</taxon>
        <taxon>Lachnospirales</taxon>
        <taxon>Lachnospiraceae</taxon>
        <taxon>Bilifractor</taxon>
    </lineage>
</organism>
<accession>A0A7X2P7B7</accession>
<comment type="caution">
    <text evidence="1">The sequence shown here is derived from an EMBL/GenBank/DDBJ whole genome shotgun (WGS) entry which is preliminary data.</text>
</comment>
<evidence type="ECO:0000313" key="1">
    <source>
        <dbReference type="EMBL" id="MST81552.1"/>
    </source>
</evidence>
<reference evidence="1 2" key="1">
    <citation type="submission" date="2019-08" db="EMBL/GenBank/DDBJ databases">
        <title>In-depth cultivation of the pig gut microbiome towards novel bacterial diversity and tailored functional studies.</title>
        <authorList>
            <person name="Wylensek D."/>
            <person name="Hitch T.C.A."/>
            <person name="Clavel T."/>
        </authorList>
    </citation>
    <scope>NUCLEOTIDE SEQUENCE [LARGE SCALE GENOMIC DNA]</scope>
    <source>
        <strain evidence="1 2">Oil+RF-744-WCA-WT-13</strain>
    </source>
</reference>
<dbReference type="Pfam" id="PF11753">
    <property type="entry name" value="DUF3310"/>
    <property type="match status" value="1"/>
</dbReference>
<dbReference type="AlphaFoldDB" id="A0A7X2P7B7"/>
<dbReference type="EMBL" id="VUMV01000002">
    <property type="protein sequence ID" value="MST81552.1"/>
    <property type="molecule type" value="Genomic_DNA"/>
</dbReference>
<gene>
    <name evidence="1" type="ORF">FYJ60_04415</name>
</gene>